<name>A0ABM3KAD6_BACDO</name>
<dbReference type="PANTHER" id="PTHR34105">
    <property type="entry name" value="PROLINE-, GLUTAMIC ACID- AND LEUCINE-RICH PROTEIN 1"/>
    <property type="match status" value="1"/>
</dbReference>
<dbReference type="RefSeq" id="XP_049318422.1">
    <property type="nucleotide sequence ID" value="XM_049462465.1"/>
</dbReference>
<dbReference type="PANTHER" id="PTHR34105:SF1">
    <property type="entry name" value="PROLINE-, GLUTAMIC ACID- AND LEUCINE-RICH PROTEIN 1"/>
    <property type="match status" value="1"/>
</dbReference>
<dbReference type="InterPro" id="IPR016024">
    <property type="entry name" value="ARM-type_fold"/>
</dbReference>
<accession>A0ABM3KAD6</accession>
<dbReference type="SUPFAM" id="SSF48371">
    <property type="entry name" value="ARM repeat"/>
    <property type="match status" value="1"/>
</dbReference>
<dbReference type="Pfam" id="PF16064">
    <property type="entry name" value="DUF4806"/>
    <property type="match status" value="1"/>
</dbReference>
<proteinExistence type="predicted"/>
<reference evidence="2" key="1">
    <citation type="submission" date="2025-05" db="UniProtKB">
        <authorList>
            <consortium name="RefSeq"/>
        </authorList>
    </citation>
    <scope>NUCLEOTIDE SEQUENCE [LARGE SCALE GENOMIC DNA]</scope>
</reference>
<protein>
    <submittedName>
        <fullName evidence="3">Uncharacterized protein LOC105226812 isoform X1</fullName>
    </submittedName>
</protein>
<gene>
    <name evidence="3" type="primary">LOC105226812</name>
</gene>
<organism evidence="2 3">
    <name type="scientific">Bactrocera dorsalis</name>
    <name type="common">Oriental fruit fly</name>
    <name type="synonym">Dacus dorsalis</name>
    <dbReference type="NCBI Taxonomy" id="27457"/>
    <lineage>
        <taxon>Eukaryota</taxon>
        <taxon>Metazoa</taxon>
        <taxon>Ecdysozoa</taxon>
        <taxon>Arthropoda</taxon>
        <taxon>Hexapoda</taxon>
        <taxon>Insecta</taxon>
        <taxon>Pterygota</taxon>
        <taxon>Neoptera</taxon>
        <taxon>Endopterygota</taxon>
        <taxon>Diptera</taxon>
        <taxon>Brachycera</taxon>
        <taxon>Muscomorpha</taxon>
        <taxon>Tephritoidea</taxon>
        <taxon>Tephritidae</taxon>
        <taxon>Bactrocera</taxon>
        <taxon>Bactrocera</taxon>
    </lineage>
</organism>
<dbReference type="Proteomes" id="UP001652620">
    <property type="component" value="Chromosome 1"/>
</dbReference>
<dbReference type="InterPro" id="IPR032071">
    <property type="entry name" value="DUF4806"/>
</dbReference>
<sequence>MNESLKLFEEIVGSQFHNLFVDSLEEYSDIDLKVALEKVVCSSMRNSGNYSLVLRLLNGTYNERTNKKTCLWTSIILKLYVSCKESRDATQLLAILGVLAKSAYTSEESRKIFGCNYVKNILEIISKNCYTPSNNLAALRLMVILLQFYPEYSVQSSGIVKDFVSQFMDSPNHNVMESAAKCYHHLLSISKNGSSRIAVKDLWKAYQGGLLDMLQTLSDSFVGVLNAPVIEPINCEPLNIPILQLCDDPIKRISQVFIRFKNVAVYFIVTLREPFLSEKPVNTNKIFGIIKGALNVVHLFTNRKKTIIGMMRNLLLPEFYFILLQILKALMITLKSDLRKNYKQIWMILGDMLKLSTHKIVIEQKKTYMRLNGKIYDVITLWCKIVNQGSRSDLLIDLMLKDMQDISSTLSKILNSKICSSGTDLETIVQELICSKQKCIFEVLNSSPNNVNYDITKTIVANVLTAFSGMYDLSLNKYNYECRTDFVSNLFSMFTANIYLDPSTAEIFVNTLRHIPLTDQRIEDHTRYALMMLHLESCIHPQKNNLKSSIEIDLGIGFPMLEDISIKSNYEDINKMNVKSTRDITQPDDTNVIAMSPGENINVSTNTSRNTSSWQKNMEQRMRKLEEISAHNTILPERIIDILQPKKIELMIFPIKNINDLASTESWLLNKPEAEIVAYLKQKFSKRPLSKILDEVIAESLLLKVNWDGAKKKVALKNYALFSKFLYEALKDDYSYPDFEAKIKKAFLKCKAQFYRNTYNIKKNNRFYVH</sequence>
<dbReference type="GeneID" id="105226812"/>
<evidence type="ECO:0000259" key="1">
    <source>
        <dbReference type="Pfam" id="PF16064"/>
    </source>
</evidence>
<keyword evidence="2" id="KW-1185">Reference proteome</keyword>
<evidence type="ECO:0000313" key="2">
    <source>
        <dbReference type="Proteomes" id="UP001652620"/>
    </source>
</evidence>
<feature type="domain" description="DUF4806" evidence="1">
    <location>
        <begin position="648"/>
        <end position="729"/>
    </location>
</feature>
<reference evidence="3" key="2">
    <citation type="submission" date="2025-08" db="UniProtKB">
        <authorList>
            <consortium name="RefSeq"/>
        </authorList>
    </citation>
    <scope>IDENTIFICATION</scope>
    <source>
        <tissue evidence="3">Adult</tissue>
    </source>
</reference>
<evidence type="ECO:0000313" key="3">
    <source>
        <dbReference type="RefSeq" id="XP_049318422.1"/>
    </source>
</evidence>